<proteinExistence type="inferred from homology"/>
<dbReference type="GO" id="GO:0005737">
    <property type="term" value="C:cytoplasm"/>
    <property type="evidence" value="ECO:0007669"/>
    <property type="project" value="TreeGrafter"/>
</dbReference>
<dbReference type="AlphaFoldDB" id="A0A0S3PUW4"/>
<dbReference type="Gene3D" id="3.20.20.60">
    <property type="entry name" value="Phosphoenolpyruvate-binding domains"/>
    <property type="match status" value="1"/>
</dbReference>
<dbReference type="EC" id="4.1.2.53" evidence="5"/>
<dbReference type="OrthoDB" id="9802624at2"/>
<dbReference type="SUPFAM" id="SSF51621">
    <property type="entry name" value="Phosphoenolpyruvate/pyruvate domain"/>
    <property type="match status" value="1"/>
</dbReference>
<dbReference type="EMBL" id="AP014946">
    <property type="protein sequence ID" value="BAT59759.1"/>
    <property type="molecule type" value="Genomic_DNA"/>
</dbReference>
<protein>
    <submittedName>
        <fullName evidence="5">2-keto-3-deoxy-L-rhamnonate aldolase</fullName>
        <ecNumber evidence="5">4.1.2.53</ecNumber>
    </submittedName>
</protein>
<sequence>MTGFSLADRLRAGETVPTGWCGMASPLVAELIAREGYPCVTLDQQHGLYDMPTTFAGIAAIRAGGAAAVVRIPQGGFSVASRVLDAGAEGIIAPMINTIEDAKAFVAATKFPPIGARSWGPSRASQLTGVHKGDYLKAANDAVLTFAMIETRTAIKNVDAILAMPGIDAAFVGPSDLSITLTDGRTLDPHSKEVDAAIDTIIAAAQKAGKIAGAYTATPERALELEQRGFRFFAIASDTAFLQAGASAALKKFK</sequence>
<evidence type="ECO:0000256" key="2">
    <source>
        <dbReference type="ARBA" id="ARBA00022723"/>
    </source>
</evidence>
<keyword evidence="2" id="KW-0479">Metal-binding</keyword>
<dbReference type="InterPro" id="IPR040442">
    <property type="entry name" value="Pyrv_kinase-like_dom_sf"/>
</dbReference>
<dbReference type="PANTHER" id="PTHR30502:SF0">
    <property type="entry name" value="PHOSPHOENOLPYRUVATE CARBOXYLASE FAMILY PROTEIN"/>
    <property type="match status" value="1"/>
</dbReference>
<organism evidence="5 6">
    <name type="scientific">Variibacter gotjawalensis</name>
    <dbReference type="NCBI Taxonomy" id="1333996"/>
    <lineage>
        <taxon>Bacteria</taxon>
        <taxon>Pseudomonadati</taxon>
        <taxon>Pseudomonadota</taxon>
        <taxon>Alphaproteobacteria</taxon>
        <taxon>Hyphomicrobiales</taxon>
        <taxon>Nitrobacteraceae</taxon>
        <taxon>Variibacter</taxon>
    </lineage>
</organism>
<dbReference type="KEGG" id="vgo:GJW-30_1_02292"/>
<keyword evidence="3 5" id="KW-0456">Lyase</keyword>
<name>A0A0S3PUW4_9BRAD</name>
<dbReference type="RefSeq" id="WP_096355394.1">
    <property type="nucleotide sequence ID" value="NZ_AP014946.1"/>
</dbReference>
<dbReference type="GO" id="GO:0106099">
    <property type="term" value="F:2-keto-3-deoxy-L-rhamnonate aldolase activity"/>
    <property type="evidence" value="ECO:0007669"/>
    <property type="project" value="UniProtKB-EC"/>
</dbReference>
<dbReference type="InterPro" id="IPR005000">
    <property type="entry name" value="Aldolase/citrate-lyase_domain"/>
</dbReference>
<dbReference type="GO" id="GO:0046872">
    <property type="term" value="F:metal ion binding"/>
    <property type="evidence" value="ECO:0007669"/>
    <property type="project" value="UniProtKB-KW"/>
</dbReference>
<dbReference type="PANTHER" id="PTHR30502">
    <property type="entry name" value="2-KETO-3-DEOXY-L-RHAMNONATE ALDOLASE"/>
    <property type="match status" value="1"/>
</dbReference>
<feature type="domain" description="HpcH/HpaI aldolase/citrate lyase" evidence="4">
    <location>
        <begin position="20"/>
        <end position="240"/>
    </location>
</feature>
<accession>A0A0S3PUW4</accession>
<keyword evidence="6" id="KW-1185">Reference proteome</keyword>
<dbReference type="Proteomes" id="UP000236884">
    <property type="component" value="Chromosome"/>
</dbReference>
<evidence type="ECO:0000256" key="1">
    <source>
        <dbReference type="ARBA" id="ARBA00005568"/>
    </source>
</evidence>
<dbReference type="Pfam" id="PF03328">
    <property type="entry name" value="HpcH_HpaI"/>
    <property type="match status" value="1"/>
</dbReference>
<comment type="similarity">
    <text evidence="1">Belongs to the HpcH/HpaI aldolase family.</text>
</comment>
<dbReference type="InterPro" id="IPR015813">
    <property type="entry name" value="Pyrv/PenolPyrv_kinase-like_dom"/>
</dbReference>
<reference evidence="5 6" key="1">
    <citation type="submission" date="2015-08" db="EMBL/GenBank/DDBJ databases">
        <title>Investigation of the bacterial diversity of lava forest soil.</title>
        <authorList>
            <person name="Lee J.S."/>
        </authorList>
    </citation>
    <scope>NUCLEOTIDE SEQUENCE [LARGE SCALE GENOMIC DNA]</scope>
    <source>
        <strain evidence="5 6">GJW-30</strain>
    </source>
</reference>
<evidence type="ECO:0000259" key="4">
    <source>
        <dbReference type="Pfam" id="PF03328"/>
    </source>
</evidence>
<evidence type="ECO:0000313" key="6">
    <source>
        <dbReference type="Proteomes" id="UP000236884"/>
    </source>
</evidence>
<evidence type="ECO:0000313" key="5">
    <source>
        <dbReference type="EMBL" id="BAT59759.1"/>
    </source>
</evidence>
<dbReference type="InterPro" id="IPR050251">
    <property type="entry name" value="HpcH-HpaI_aldolase"/>
</dbReference>
<gene>
    <name evidence="5" type="primary">rhmA</name>
    <name evidence="5" type="ORF">GJW-30_1_02292</name>
</gene>
<evidence type="ECO:0000256" key="3">
    <source>
        <dbReference type="ARBA" id="ARBA00023239"/>
    </source>
</evidence>